<dbReference type="NCBIfam" id="NF001140">
    <property type="entry name" value="PRK00147.1"/>
    <property type="match status" value="1"/>
</dbReference>
<evidence type="ECO:0000256" key="10">
    <source>
        <dbReference type="ARBA" id="ARBA00066503"/>
    </source>
</evidence>
<organism evidence="14 15">
    <name type="scientific">Atribacter laminatus</name>
    <dbReference type="NCBI Taxonomy" id="2847778"/>
    <lineage>
        <taxon>Bacteria</taxon>
        <taxon>Pseudomonadati</taxon>
        <taxon>Atribacterota</taxon>
        <taxon>Atribacteria</taxon>
        <taxon>Atribacterales</taxon>
        <taxon>Atribacteraceae</taxon>
        <taxon>Atribacter</taxon>
    </lineage>
</organism>
<dbReference type="HAMAP" id="MF_00113">
    <property type="entry name" value="QueA"/>
    <property type="match status" value="1"/>
</dbReference>
<dbReference type="InterPro" id="IPR003699">
    <property type="entry name" value="QueA"/>
</dbReference>
<dbReference type="Pfam" id="PF02547">
    <property type="entry name" value="Queuosine_synth"/>
    <property type="match status" value="1"/>
</dbReference>
<evidence type="ECO:0000256" key="4">
    <source>
        <dbReference type="ARBA" id="ARBA00022490"/>
    </source>
</evidence>
<sequence>MILTDQFDFHLPNELIAQRPVIPRDQCRLMVINRLSQNIEHRRFFDLGLYLKPKDLVVINDSRVIPARFFTKKNPTGGKIELLFLHRRQGLWACMLNHSRRIKEGTILSLPGHPEIFWQVEEREKDWWLLRPSFPPEKEDEIFFNFGATPTPPYIKTPNVKLEEYQTIYAKQKGSVAAPTAGLHFTQLLIDTLKIQGIQFASITLHVGLGTFFPVKTPIIEEHQMHSEWYQLNRMTAEMIRETKNNGGRVIAVGTTVVRVLESVYHQHGRIVEQSGETDIFIYPGFQFQIIDAMITNFHIPRSTLFMLVCAFAGTELMKTAYQEAIEKRYRFFSFGDATFII</sequence>
<dbReference type="PANTHER" id="PTHR30307:SF0">
    <property type="entry name" value="S-ADENOSYLMETHIONINE:TRNA RIBOSYLTRANSFERASE-ISOMERASE"/>
    <property type="match status" value="1"/>
</dbReference>
<evidence type="ECO:0000256" key="2">
    <source>
        <dbReference type="ARBA" id="ARBA00004691"/>
    </source>
</evidence>
<comment type="pathway">
    <text evidence="2 13">tRNA modification; tRNA-queuosine biosynthesis.</text>
</comment>
<comment type="subcellular location">
    <subcellularLocation>
        <location evidence="1 13">Cytoplasm</location>
    </subcellularLocation>
</comment>
<evidence type="ECO:0000256" key="11">
    <source>
        <dbReference type="ARBA" id="ARBA00069325"/>
    </source>
</evidence>
<dbReference type="GO" id="GO:0008616">
    <property type="term" value="P:tRNA queuosine(34) biosynthetic process"/>
    <property type="evidence" value="ECO:0007669"/>
    <property type="project" value="UniProtKB-UniRule"/>
</dbReference>
<reference evidence="14 15" key="1">
    <citation type="journal article" date="2021" name="Nat. Commun.">
        <title>Isolation of a member of the candidate phylum Atribacteria reveals a unique cell membrane structure.</title>
        <authorList>
            <person name="Taiki K."/>
            <person name="Nobu M.K."/>
            <person name="Kusada H."/>
            <person name="Meng X.-Y."/>
            <person name="Hosoki N."/>
            <person name="Uematsu K."/>
            <person name="Yoshioka H."/>
            <person name="Kamagata Y."/>
            <person name="Tamaki H."/>
        </authorList>
    </citation>
    <scope>NUCLEOTIDE SEQUENCE [LARGE SCALE GENOMIC DNA]</scope>
    <source>
        <strain evidence="14 15">RT761</strain>
    </source>
</reference>
<keyword evidence="5 13" id="KW-0808">Transferase</keyword>
<dbReference type="EMBL" id="CP065383">
    <property type="protein sequence ID" value="QPM68731.1"/>
    <property type="molecule type" value="Genomic_DNA"/>
</dbReference>
<dbReference type="KEGG" id="alam:RT761_01954"/>
<dbReference type="NCBIfam" id="TIGR00113">
    <property type="entry name" value="queA"/>
    <property type="match status" value="1"/>
</dbReference>
<dbReference type="UniPathway" id="UPA00392"/>
<evidence type="ECO:0000256" key="3">
    <source>
        <dbReference type="ARBA" id="ARBA00011245"/>
    </source>
</evidence>
<comment type="similarity">
    <text evidence="9 13">Belongs to the QueA family.</text>
</comment>
<dbReference type="PANTHER" id="PTHR30307">
    <property type="entry name" value="S-ADENOSYLMETHIONINE:TRNA RIBOSYLTRANSFERASE-ISOMERASE"/>
    <property type="match status" value="1"/>
</dbReference>
<keyword evidence="15" id="KW-1185">Reference proteome</keyword>
<evidence type="ECO:0000313" key="15">
    <source>
        <dbReference type="Proteomes" id="UP000594463"/>
    </source>
</evidence>
<dbReference type="InterPro" id="IPR042118">
    <property type="entry name" value="QueA_dom1"/>
</dbReference>
<dbReference type="Gene3D" id="2.40.10.240">
    <property type="entry name" value="QueA-like"/>
    <property type="match status" value="1"/>
</dbReference>
<evidence type="ECO:0000256" key="8">
    <source>
        <dbReference type="ARBA" id="ARBA00052751"/>
    </source>
</evidence>
<keyword evidence="6 13" id="KW-0949">S-adenosyl-L-methionine</keyword>
<evidence type="ECO:0000256" key="7">
    <source>
        <dbReference type="ARBA" id="ARBA00022785"/>
    </source>
</evidence>
<dbReference type="InterPro" id="IPR042119">
    <property type="entry name" value="QueA_dom2"/>
</dbReference>
<protein>
    <recommendedName>
        <fullName evidence="11 13">S-adenosylmethionine:tRNA ribosyltransferase-isomerase</fullName>
        <ecNumber evidence="10 13">2.4.99.17</ecNumber>
    </recommendedName>
    <alternativeName>
        <fullName evidence="12 13">Queuosine biosynthesis protein QueA</fullName>
    </alternativeName>
</protein>
<accession>A0A7T1F3U3</accession>
<dbReference type="Gene3D" id="3.40.1780.10">
    <property type="entry name" value="QueA-like"/>
    <property type="match status" value="1"/>
</dbReference>
<proteinExistence type="inferred from homology"/>
<evidence type="ECO:0000256" key="12">
    <source>
        <dbReference type="ARBA" id="ARBA00076160"/>
    </source>
</evidence>
<dbReference type="GO" id="GO:0005737">
    <property type="term" value="C:cytoplasm"/>
    <property type="evidence" value="ECO:0007669"/>
    <property type="project" value="UniProtKB-SubCell"/>
</dbReference>
<evidence type="ECO:0000256" key="6">
    <source>
        <dbReference type="ARBA" id="ARBA00022691"/>
    </source>
</evidence>
<evidence type="ECO:0000313" key="14">
    <source>
        <dbReference type="EMBL" id="QPM68731.1"/>
    </source>
</evidence>
<name>A0A7T1F3U3_ATRLM</name>
<evidence type="ECO:0000256" key="9">
    <source>
        <dbReference type="ARBA" id="ARBA00061210"/>
    </source>
</evidence>
<keyword evidence="4 13" id="KW-0963">Cytoplasm</keyword>
<dbReference type="EC" id="2.4.99.17" evidence="10 13"/>
<dbReference type="GO" id="GO:0051075">
    <property type="term" value="F:S-adenosylmethionine:tRNA ribosyltransferase-isomerase activity"/>
    <property type="evidence" value="ECO:0007669"/>
    <property type="project" value="UniProtKB-EC"/>
</dbReference>
<dbReference type="AlphaFoldDB" id="A0A7T1F3U3"/>
<evidence type="ECO:0000256" key="1">
    <source>
        <dbReference type="ARBA" id="ARBA00004496"/>
    </source>
</evidence>
<comment type="catalytic activity">
    <reaction evidence="8 13">
        <text>7-aminomethyl-7-carbaguanosine(34) in tRNA + S-adenosyl-L-methionine = epoxyqueuosine(34) in tRNA + adenine + L-methionine + 2 H(+)</text>
        <dbReference type="Rhea" id="RHEA:32155"/>
        <dbReference type="Rhea" id="RHEA-COMP:10342"/>
        <dbReference type="Rhea" id="RHEA-COMP:18582"/>
        <dbReference type="ChEBI" id="CHEBI:15378"/>
        <dbReference type="ChEBI" id="CHEBI:16708"/>
        <dbReference type="ChEBI" id="CHEBI:57844"/>
        <dbReference type="ChEBI" id="CHEBI:59789"/>
        <dbReference type="ChEBI" id="CHEBI:82833"/>
        <dbReference type="ChEBI" id="CHEBI:194443"/>
        <dbReference type="EC" id="2.4.99.17"/>
    </reaction>
</comment>
<dbReference type="InterPro" id="IPR036100">
    <property type="entry name" value="QueA_sf"/>
</dbReference>
<keyword evidence="14" id="KW-0328">Glycosyltransferase</keyword>
<dbReference type="SUPFAM" id="SSF111337">
    <property type="entry name" value="QueA-like"/>
    <property type="match status" value="1"/>
</dbReference>
<keyword evidence="14" id="KW-0413">Isomerase</keyword>
<dbReference type="FunFam" id="3.40.1780.10:FF:000001">
    <property type="entry name" value="S-adenosylmethionine:tRNA ribosyltransferase-isomerase"/>
    <property type="match status" value="1"/>
</dbReference>
<gene>
    <name evidence="13 14" type="primary">queA</name>
    <name evidence="14" type="ORF">RT761_01954</name>
</gene>
<keyword evidence="7 13" id="KW-0671">Queuosine biosynthesis</keyword>
<evidence type="ECO:0000256" key="13">
    <source>
        <dbReference type="HAMAP-Rule" id="MF_00113"/>
    </source>
</evidence>
<comment type="function">
    <text evidence="13">Transfers and isomerizes the ribose moiety from AdoMet to the 7-aminomethyl group of 7-deazaguanine (preQ1-tRNA) to give epoxyqueuosine (oQ-tRNA).</text>
</comment>
<comment type="subunit">
    <text evidence="3 13">Monomer.</text>
</comment>
<dbReference type="Proteomes" id="UP000594463">
    <property type="component" value="Chromosome"/>
</dbReference>
<evidence type="ECO:0000256" key="5">
    <source>
        <dbReference type="ARBA" id="ARBA00022679"/>
    </source>
</evidence>